<evidence type="ECO:0000256" key="1">
    <source>
        <dbReference type="ARBA" id="ARBA00022478"/>
    </source>
</evidence>
<dbReference type="PANTHER" id="PTHR13946">
    <property type="entry name" value="DNA-DIRECTED RNA POLYMERASE I,II,III"/>
    <property type="match status" value="1"/>
</dbReference>
<dbReference type="InterPro" id="IPR009025">
    <property type="entry name" value="RBP11-like_dimer"/>
</dbReference>
<dbReference type="GO" id="GO:0005736">
    <property type="term" value="C:RNA polymerase I complex"/>
    <property type="evidence" value="ECO:0007669"/>
    <property type="project" value="TreeGrafter"/>
</dbReference>
<dbReference type="Pfam" id="PF13656">
    <property type="entry name" value="RNA_pol_L_2"/>
    <property type="match status" value="1"/>
</dbReference>
<gene>
    <name evidence="5" type="primary">rpc19</name>
    <name evidence="5" type="ORF">SNAT2548_LOCUS24795</name>
</gene>
<keyword evidence="2" id="KW-0804">Transcription</keyword>
<dbReference type="GO" id="GO:0046983">
    <property type="term" value="F:protein dimerization activity"/>
    <property type="evidence" value="ECO:0007669"/>
    <property type="project" value="InterPro"/>
</dbReference>
<keyword evidence="6" id="KW-1185">Reference proteome</keyword>
<dbReference type="GO" id="GO:0006383">
    <property type="term" value="P:transcription by RNA polymerase III"/>
    <property type="evidence" value="ECO:0007669"/>
    <property type="project" value="TreeGrafter"/>
</dbReference>
<dbReference type="AlphaFoldDB" id="A0A812RQQ5"/>
<evidence type="ECO:0000256" key="3">
    <source>
        <dbReference type="ARBA" id="ARBA00025751"/>
    </source>
</evidence>
<accession>A0A812RQQ5</accession>
<evidence type="ECO:0000313" key="6">
    <source>
        <dbReference type="Proteomes" id="UP000604046"/>
    </source>
</evidence>
<dbReference type="GO" id="GO:0006362">
    <property type="term" value="P:transcription elongation by RNA polymerase I"/>
    <property type="evidence" value="ECO:0007669"/>
    <property type="project" value="TreeGrafter"/>
</dbReference>
<dbReference type="OrthoDB" id="510325at2759"/>
<proteinExistence type="inferred from homology"/>
<comment type="caution">
    <text evidence="5">The sequence shown here is derived from an EMBL/GenBank/DDBJ whole genome shotgun (WGS) entry which is preliminary data.</text>
</comment>
<feature type="domain" description="DNA-directed RNA polymerase RBP11-like dimerisation" evidence="4">
    <location>
        <begin position="1"/>
        <end position="54"/>
    </location>
</feature>
<dbReference type="EMBL" id="CAJNDS010002369">
    <property type="protein sequence ID" value="CAE7452340.1"/>
    <property type="molecule type" value="Genomic_DNA"/>
</dbReference>
<dbReference type="GO" id="GO:0005666">
    <property type="term" value="C:RNA polymerase III complex"/>
    <property type="evidence" value="ECO:0007669"/>
    <property type="project" value="TreeGrafter"/>
</dbReference>
<reference evidence="5" key="1">
    <citation type="submission" date="2021-02" db="EMBL/GenBank/DDBJ databases">
        <authorList>
            <person name="Dougan E. K."/>
            <person name="Rhodes N."/>
            <person name="Thang M."/>
            <person name="Chan C."/>
        </authorList>
    </citation>
    <scope>NUCLEOTIDE SEQUENCE</scope>
</reference>
<keyword evidence="1" id="KW-0240">DNA-directed RNA polymerase</keyword>
<sequence>MLMKDPDVEFAGYTVPHPSEPQMNVRVQVHPGTTTDAAVEKALDNISAACDHAQRLKSARRAFGCLGRVRVWLRSSF</sequence>
<protein>
    <submittedName>
        <fullName evidence="5">Rpc19 protein</fullName>
    </submittedName>
</protein>
<name>A0A812RQQ5_9DINO</name>
<evidence type="ECO:0000256" key="2">
    <source>
        <dbReference type="ARBA" id="ARBA00023163"/>
    </source>
</evidence>
<dbReference type="GO" id="GO:0003899">
    <property type="term" value="F:DNA-directed RNA polymerase activity"/>
    <property type="evidence" value="ECO:0007669"/>
    <property type="project" value="TreeGrafter"/>
</dbReference>
<evidence type="ECO:0000259" key="4">
    <source>
        <dbReference type="Pfam" id="PF13656"/>
    </source>
</evidence>
<dbReference type="InterPro" id="IPR036603">
    <property type="entry name" value="RBP11-like"/>
</dbReference>
<dbReference type="Gene3D" id="3.30.1360.10">
    <property type="entry name" value="RNA polymerase, RBP11-like subunit"/>
    <property type="match status" value="1"/>
</dbReference>
<dbReference type="SUPFAM" id="SSF55257">
    <property type="entry name" value="RBP11-like subunits of RNA polymerase"/>
    <property type="match status" value="1"/>
</dbReference>
<dbReference type="PANTHER" id="PTHR13946:SF28">
    <property type="entry name" value="DNA-DIRECTED RNA POLYMERASES I AND III SUBUNIT RPAC2"/>
    <property type="match status" value="1"/>
</dbReference>
<dbReference type="Proteomes" id="UP000604046">
    <property type="component" value="Unassembled WGS sequence"/>
</dbReference>
<comment type="similarity">
    <text evidence="3">Belongs to the archaeal Rpo11/eukaryotic RPB11/RPC19 RNA polymerase subunit family.</text>
</comment>
<evidence type="ECO:0000313" key="5">
    <source>
        <dbReference type="EMBL" id="CAE7452340.1"/>
    </source>
</evidence>
<organism evidence="5 6">
    <name type="scientific">Symbiodinium natans</name>
    <dbReference type="NCBI Taxonomy" id="878477"/>
    <lineage>
        <taxon>Eukaryota</taxon>
        <taxon>Sar</taxon>
        <taxon>Alveolata</taxon>
        <taxon>Dinophyceae</taxon>
        <taxon>Suessiales</taxon>
        <taxon>Symbiodiniaceae</taxon>
        <taxon>Symbiodinium</taxon>
    </lineage>
</organism>